<keyword evidence="2" id="KW-0479">Metal-binding</keyword>
<dbReference type="AlphaFoldDB" id="A0A2W2BQ29"/>
<gene>
    <name evidence="3" type="ORF">DK847_05215</name>
</gene>
<dbReference type="Pfam" id="PF04951">
    <property type="entry name" value="Peptidase_M55"/>
    <property type="match status" value="1"/>
</dbReference>
<feature type="binding site" evidence="2">
    <location>
        <position position="8"/>
    </location>
    <ligand>
        <name>Zn(2+)</name>
        <dbReference type="ChEBI" id="CHEBI:29105"/>
        <label>2</label>
    </ligand>
</feature>
<dbReference type="CDD" id="cd08770">
    <property type="entry name" value="DAP_dppA_3"/>
    <property type="match status" value="1"/>
</dbReference>
<feature type="active site" description="Nucleophile" evidence="1">
    <location>
        <position position="117"/>
    </location>
</feature>
<evidence type="ECO:0000256" key="1">
    <source>
        <dbReference type="PIRSR" id="PIRSR015853-1"/>
    </source>
</evidence>
<comment type="caution">
    <text evidence="3">The sequence shown here is derived from an EMBL/GenBank/DDBJ whole genome shotgun (WGS) entry which is preliminary data.</text>
</comment>
<dbReference type="RefSeq" id="WP_111196575.1">
    <property type="nucleotide sequence ID" value="NZ_QKVK01000002.1"/>
</dbReference>
<evidence type="ECO:0000313" key="3">
    <source>
        <dbReference type="EMBL" id="PZF77827.1"/>
    </source>
</evidence>
<feature type="binding site" evidence="2">
    <location>
        <position position="105"/>
    </location>
    <ligand>
        <name>Zn(2+)</name>
        <dbReference type="ChEBI" id="CHEBI:29105"/>
        <label>2</label>
    </ligand>
</feature>
<dbReference type="InterPro" id="IPR027476">
    <property type="entry name" value="DppA_N"/>
</dbReference>
<dbReference type="Gene3D" id="3.40.50.10780">
    <property type="entry name" value="Dipeptide transport protein"/>
    <property type="match status" value="1"/>
</dbReference>
<dbReference type="GO" id="GO:0046872">
    <property type="term" value="F:metal ion binding"/>
    <property type="evidence" value="ECO:0007669"/>
    <property type="project" value="UniProtKB-KW"/>
</dbReference>
<sequence length="265" mass="28941">MKVYISVDIEGCAGITHWDEAGKNHADWQEFREQMTREAVAAIEGAKIAGASEILVKDAHSSGRNIIASMLPADVRLIRAWQGHPLCMVQDLDESFDAVMMIGYHSAAGSEENSLAHTLSHDAAEIRINGRRASEYLIHALASSMLGVPTVFVSGDRGLMAEIEEVNPHVGRCAVKEGRGQSTISMTPAAAVKAIRDGAAAALRGDLKASLLEVPEHVIVEIAYSNPVLAARHQWYPGMEHVGNRTVRFETNHYFDVLRMLNYVT</sequence>
<keyword evidence="2" id="KW-0862">Zinc</keyword>
<dbReference type="Gene3D" id="3.30.1360.130">
    <property type="entry name" value="Dipeptide transport protein"/>
    <property type="match status" value="1"/>
</dbReference>
<feature type="binding site" evidence="2">
    <location>
        <position position="10"/>
    </location>
    <ligand>
        <name>Zn(2+)</name>
        <dbReference type="ChEBI" id="CHEBI:29105"/>
        <label>1</label>
    </ligand>
</feature>
<accession>A0A2W2BQ29</accession>
<feature type="binding site" evidence="2">
    <location>
        <position position="8"/>
    </location>
    <ligand>
        <name>Zn(2+)</name>
        <dbReference type="ChEBI" id="CHEBI:29105"/>
        <label>1</label>
    </ligand>
</feature>
<name>A0A2W2BQ29_9HYPH</name>
<feature type="binding site" evidence="2">
    <location>
        <position position="60"/>
    </location>
    <ligand>
        <name>Zn(2+)</name>
        <dbReference type="ChEBI" id="CHEBI:29105"/>
        <label>2</label>
    </ligand>
</feature>
<evidence type="ECO:0000313" key="4">
    <source>
        <dbReference type="Proteomes" id="UP000248795"/>
    </source>
</evidence>
<protein>
    <submittedName>
        <fullName evidence="3">Amino acid amidase</fullName>
    </submittedName>
</protein>
<dbReference type="Proteomes" id="UP000248795">
    <property type="component" value="Unassembled WGS sequence"/>
</dbReference>
<keyword evidence="4" id="KW-1185">Reference proteome</keyword>
<dbReference type="InterPro" id="IPR036177">
    <property type="entry name" value="Peptidase_M55_sf"/>
</dbReference>
<reference evidence="4" key="1">
    <citation type="submission" date="2018-06" db="EMBL/GenBank/DDBJ databases">
        <title>Aestuariibacter litoralis strain KCTC 52945T.</title>
        <authorList>
            <person name="Li X."/>
            <person name="Salam N."/>
            <person name="Li J.-L."/>
            <person name="Chen Y.-M."/>
            <person name="Yang Z.-W."/>
            <person name="Zhang L.-Y."/>
            <person name="Han M.-X."/>
            <person name="Xiao M."/>
            <person name="Li W.-J."/>
        </authorList>
    </citation>
    <scope>NUCLEOTIDE SEQUENCE [LARGE SCALE GENOMIC DNA]</scope>
    <source>
        <strain evidence="4">KCTC 52945</strain>
    </source>
</reference>
<dbReference type="InterPro" id="IPR007035">
    <property type="entry name" value="Peptidase_M55"/>
</dbReference>
<organism evidence="3 4">
    <name type="scientific">Aestuariivirga litoralis</name>
    <dbReference type="NCBI Taxonomy" id="2650924"/>
    <lineage>
        <taxon>Bacteria</taxon>
        <taxon>Pseudomonadati</taxon>
        <taxon>Pseudomonadota</taxon>
        <taxon>Alphaproteobacteria</taxon>
        <taxon>Hyphomicrobiales</taxon>
        <taxon>Aestuariivirgaceae</taxon>
        <taxon>Aestuariivirga</taxon>
    </lineage>
</organism>
<dbReference type="EMBL" id="QKVK01000002">
    <property type="protein sequence ID" value="PZF77827.1"/>
    <property type="molecule type" value="Genomic_DNA"/>
</dbReference>
<evidence type="ECO:0000256" key="2">
    <source>
        <dbReference type="PIRSR" id="PIRSR015853-2"/>
    </source>
</evidence>
<dbReference type="SUPFAM" id="SSF63992">
    <property type="entry name" value="Dipeptide transport protein"/>
    <property type="match status" value="1"/>
</dbReference>
<dbReference type="PIRSF" id="PIRSF015853">
    <property type="entry name" value="Pep_DppA"/>
    <property type="match status" value="1"/>
</dbReference>
<feature type="binding site" evidence="2">
    <location>
        <position position="135"/>
    </location>
    <ligand>
        <name>Zn(2+)</name>
        <dbReference type="ChEBI" id="CHEBI:29105"/>
        <label>2</label>
    </ligand>
</feature>
<proteinExistence type="predicted"/>